<dbReference type="SUPFAM" id="SSF109604">
    <property type="entry name" value="HD-domain/PDEase-like"/>
    <property type="match status" value="1"/>
</dbReference>
<comment type="caution">
    <text evidence="2">The sequence shown here is derived from an EMBL/GenBank/DDBJ whole genome shotgun (WGS) entry which is preliminary data.</text>
</comment>
<dbReference type="RefSeq" id="WP_353396560.1">
    <property type="nucleotide sequence ID" value="NZ_BAABWU010000001.1"/>
</dbReference>
<dbReference type="Gene3D" id="1.10.3210.50">
    <property type="match status" value="1"/>
</dbReference>
<dbReference type="InterPro" id="IPR006674">
    <property type="entry name" value="HD_domain"/>
</dbReference>
<dbReference type="SMART" id="SM00471">
    <property type="entry name" value="HDc"/>
    <property type="match status" value="1"/>
</dbReference>
<evidence type="ECO:0000259" key="1">
    <source>
        <dbReference type="PROSITE" id="PS51831"/>
    </source>
</evidence>
<dbReference type="CDD" id="cd00077">
    <property type="entry name" value="HDc"/>
    <property type="match status" value="1"/>
</dbReference>
<proteinExistence type="predicted"/>
<dbReference type="PANTHER" id="PTHR33594:SF1">
    <property type="entry name" value="HD_PDEASE DOMAIN-CONTAINING PROTEIN"/>
    <property type="match status" value="1"/>
</dbReference>
<reference evidence="2 3" key="1">
    <citation type="submission" date="2024-04" db="EMBL/GenBank/DDBJ databases">
        <title>Draft genome sequence of Pseudophaeobacter arcticus NBRC 116598.</title>
        <authorList>
            <person name="Miyakawa T."/>
            <person name="Kusuya Y."/>
            <person name="Miura T."/>
        </authorList>
    </citation>
    <scope>NUCLEOTIDE SEQUENCE [LARGE SCALE GENOMIC DNA]</scope>
    <source>
        <strain evidence="2 3">SU-CL00105</strain>
    </source>
</reference>
<dbReference type="EMBL" id="BAABWU010000001">
    <property type="protein sequence ID" value="GAA6194899.1"/>
    <property type="molecule type" value="Genomic_DNA"/>
</dbReference>
<name>A0ABQ0AGA2_9RHOB</name>
<evidence type="ECO:0000313" key="2">
    <source>
        <dbReference type="EMBL" id="GAA6194899.1"/>
    </source>
</evidence>
<organism evidence="2 3">
    <name type="scientific">Pseudophaeobacter arcticus</name>
    <dbReference type="NCBI Taxonomy" id="385492"/>
    <lineage>
        <taxon>Bacteria</taxon>
        <taxon>Pseudomonadati</taxon>
        <taxon>Pseudomonadota</taxon>
        <taxon>Alphaproteobacteria</taxon>
        <taxon>Rhodobacterales</taxon>
        <taxon>Paracoccaceae</taxon>
        <taxon>Pseudophaeobacter</taxon>
    </lineage>
</organism>
<feature type="domain" description="HD" evidence="1">
    <location>
        <begin position="25"/>
        <end position="135"/>
    </location>
</feature>
<accession>A0ABQ0AGA2</accession>
<dbReference type="PROSITE" id="PS51831">
    <property type="entry name" value="HD"/>
    <property type="match status" value="1"/>
</dbReference>
<dbReference type="PANTHER" id="PTHR33594">
    <property type="entry name" value="SUPERFAMILY HYDROLASE, PUTATIVE (AFU_ORTHOLOGUE AFUA_1G03035)-RELATED"/>
    <property type="match status" value="1"/>
</dbReference>
<dbReference type="Pfam" id="PF01966">
    <property type="entry name" value="HD"/>
    <property type="match status" value="1"/>
</dbReference>
<sequence>MSLAALQIQLRRISEVQMAQDPAHDIAHLDRVWANAQRIARDENEKSPNRANLRVLIAGAYLHDLVNLPKDHPQRETASKLSAEKSEPILQGLGYSGDEITAVQHVIEAHSFSAGLPANSLEALILRDADRLDALGAVGIARTFMVAGTIDRPLCDPDDPFAANRPLDDQIWSIDHWHLKLLKLPGDMATDKGRTIARKRARLMLAYLRQLAKEMDTELPDHWAALLK</sequence>
<dbReference type="Proteomes" id="UP001441944">
    <property type="component" value="Unassembled WGS sequence"/>
</dbReference>
<protein>
    <submittedName>
        <fullName evidence="2">Phosphohydrolase</fullName>
    </submittedName>
</protein>
<gene>
    <name evidence="2" type="ORF">NBRC116598_03430</name>
</gene>
<evidence type="ECO:0000313" key="3">
    <source>
        <dbReference type="Proteomes" id="UP001441944"/>
    </source>
</evidence>
<dbReference type="InterPro" id="IPR003607">
    <property type="entry name" value="HD/PDEase_dom"/>
</dbReference>
<keyword evidence="3" id="KW-1185">Reference proteome</keyword>